<comment type="cofactor">
    <cofactor evidence="1">
        <name>Zn(2+)</name>
        <dbReference type="ChEBI" id="CHEBI:29105"/>
    </cofactor>
</comment>
<name>A0A845QYD1_9CLOT</name>
<comment type="caution">
    <text evidence="6">The sequence shown here is derived from an EMBL/GenBank/DDBJ whole genome shotgun (WGS) entry which is preliminary data.</text>
</comment>
<evidence type="ECO:0000256" key="5">
    <source>
        <dbReference type="ARBA" id="ARBA00024029"/>
    </source>
</evidence>
<comment type="similarity">
    <text evidence="5">Belongs to the creatininase superfamily.</text>
</comment>
<dbReference type="Gene3D" id="3.40.50.10310">
    <property type="entry name" value="Creatininase"/>
    <property type="match status" value="1"/>
</dbReference>
<evidence type="ECO:0000256" key="1">
    <source>
        <dbReference type="ARBA" id="ARBA00001947"/>
    </source>
</evidence>
<keyword evidence="7" id="KW-1185">Reference proteome</keyword>
<sequence length="244" mass="27886">MTVNLKIIELTPNKFEKILKECPIAYIPISPIEWHGNHLPFGTDAIRAEWVIKSAWKVIGGVLFPTEYCGTDGYKTKVDDKYWYLETIIGEKLKGNFLVEEQLFLQKVICLVNNIKRNGFKILVICTGHLSPQQLSILEKIEHEESSSEFNIILWHSEKAKFPKEIQTDDYLHAGVEETSEMLYISPDLVDVNELGKSNCEIKLGLVDSLQEQVSVNLGEKRLKLEKEQLISLIKSKLSNIKDV</sequence>
<evidence type="ECO:0000256" key="2">
    <source>
        <dbReference type="ARBA" id="ARBA00022723"/>
    </source>
</evidence>
<evidence type="ECO:0000313" key="6">
    <source>
        <dbReference type="EMBL" id="NBI05393.1"/>
    </source>
</evidence>
<gene>
    <name evidence="6" type="ORF">D3Z33_00805</name>
</gene>
<keyword evidence="3" id="KW-0378">Hydrolase</keyword>
<evidence type="ECO:0000313" key="7">
    <source>
        <dbReference type="Proteomes" id="UP000467132"/>
    </source>
</evidence>
<dbReference type="Proteomes" id="UP000467132">
    <property type="component" value="Unassembled WGS sequence"/>
</dbReference>
<dbReference type="InterPro" id="IPR003785">
    <property type="entry name" value="Creatininase/forma_Hydrolase"/>
</dbReference>
<evidence type="ECO:0000256" key="3">
    <source>
        <dbReference type="ARBA" id="ARBA00022801"/>
    </source>
</evidence>
<reference evidence="6 7" key="1">
    <citation type="submission" date="2018-08" db="EMBL/GenBank/DDBJ databases">
        <title>Murine metabolic-syndrome-specific gut microbial biobank.</title>
        <authorList>
            <person name="Liu C."/>
        </authorList>
    </citation>
    <scope>NUCLEOTIDE SEQUENCE [LARGE SCALE GENOMIC DNA]</scope>
    <source>
        <strain evidence="6 7">583</strain>
    </source>
</reference>
<dbReference type="Pfam" id="PF02633">
    <property type="entry name" value="Creatininase"/>
    <property type="match status" value="1"/>
</dbReference>
<keyword evidence="4" id="KW-0862">Zinc</keyword>
<dbReference type="AlphaFoldDB" id="A0A845QYD1"/>
<dbReference type="PANTHER" id="PTHR35005">
    <property type="entry name" value="3-DEHYDRO-SCYLLO-INOSOSE HYDROLASE"/>
    <property type="match status" value="1"/>
</dbReference>
<keyword evidence="2" id="KW-0479">Metal-binding</keyword>
<dbReference type="GO" id="GO:0046872">
    <property type="term" value="F:metal ion binding"/>
    <property type="evidence" value="ECO:0007669"/>
    <property type="project" value="UniProtKB-KW"/>
</dbReference>
<dbReference type="GO" id="GO:0016811">
    <property type="term" value="F:hydrolase activity, acting on carbon-nitrogen (but not peptide) bonds, in linear amides"/>
    <property type="evidence" value="ECO:0007669"/>
    <property type="project" value="TreeGrafter"/>
</dbReference>
<organism evidence="6 7">
    <name type="scientific">Senegalia massiliensis</name>
    <dbReference type="NCBI Taxonomy" id="1720316"/>
    <lineage>
        <taxon>Bacteria</taxon>
        <taxon>Bacillati</taxon>
        <taxon>Bacillota</taxon>
        <taxon>Clostridia</taxon>
        <taxon>Eubacteriales</taxon>
        <taxon>Clostridiaceae</taxon>
        <taxon>Senegalia</taxon>
    </lineage>
</organism>
<dbReference type="InterPro" id="IPR024087">
    <property type="entry name" value="Creatininase-like_sf"/>
</dbReference>
<evidence type="ECO:0000256" key="4">
    <source>
        <dbReference type="ARBA" id="ARBA00022833"/>
    </source>
</evidence>
<dbReference type="EMBL" id="QXXA01000001">
    <property type="protein sequence ID" value="NBI05393.1"/>
    <property type="molecule type" value="Genomic_DNA"/>
</dbReference>
<accession>A0A845QYD1</accession>
<evidence type="ECO:0008006" key="8">
    <source>
        <dbReference type="Google" id="ProtNLM"/>
    </source>
</evidence>
<proteinExistence type="inferred from homology"/>
<dbReference type="PANTHER" id="PTHR35005:SF1">
    <property type="entry name" value="2-AMINO-5-FORMYLAMINO-6-RIBOSYLAMINOPYRIMIDIN-4(3H)-ONE 5'-MONOPHOSPHATE DEFORMYLASE"/>
    <property type="match status" value="1"/>
</dbReference>
<dbReference type="SUPFAM" id="SSF102215">
    <property type="entry name" value="Creatininase"/>
    <property type="match status" value="1"/>
</dbReference>
<protein>
    <recommendedName>
        <fullName evidence="8">Creatininase family protein</fullName>
    </recommendedName>
</protein>
<dbReference type="GO" id="GO:0009231">
    <property type="term" value="P:riboflavin biosynthetic process"/>
    <property type="evidence" value="ECO:0007669"/>
    <property type="project" value="TreeGrafter"/>
</dbReference>